<dbReference type="Proteomes" id="UP000527355">
    <property type="component" value="Unassembled WGS sequence"/>
</dbReference>
<dbReference type="AlphaFoldDB" id="A0A7J7XHW0"/>
<organism evidence="1 2">
    <name type="scientific">Myotis myotis</name>
    <name type="common">Greater mouse-eared bat</name>
    <name type="synonym">Vespertilio myotis</name>
    <dbReference type="NCBI Taxonomy" id="51298"/>
    <lineage>
        <taxon>Eukaryota</taxon>
        <taxon>Metazoa</taxon>
        <taxon>Chordata</taxon>
        <taxon>Craniata</taxon>
        <taxon>Vertebrata</taxon>
        <taxon>Euteleostomi</taxon>
        <taxon>Mammalia</taxon>
        <taxon>Eutheria</taxon>
        <taxon>Laurasiatheria</taxon>
        <taxon>Chiroptera</taxon>
        <taxon>Yangochiroptera</taxon>
        <taxon>Vespertilionidae</taxon>
        <taxon>Myotis</taxon>
    </lineage>
</organism>
<comment type="caution">
    <text evidence="1">The sequence shown here is derived from an EMBL/GenBank/DDBJ whole genome shotgun (WGS) entry which is preliminary data.</text>
</comment>
<keyword evidence="2" id="KW-1185">Reference proteome</keyword>
<evidence type="ECO:0000313" key="1">
    <source>
        <dbReference type="EMBL" id="KAF6349244.1"/>
    </source>
</evidence>
<protein>
    <submittedName>
        <fullName evidence="1">Uncharacterized protein</fullName>
    </submittedName>
</protein>
<evidence type="ECO:0000313" key="2">
    <source>
        <dbReference type="Proteomes" id="UP000527355"/>
    </source>
</evidence>
<name>A0A7J7XHW0_MYOMY</name>
<proteinExistence type="predicted"/>
<reference evidence="1 2" key="1">
    <citation type="journal article" date="2020" name="Nature">
        <title>Six reference-quality genomes reveal evolution of bat adaptations.</title>
        <authorList>
            <person name="Jebb D."/>
            <person name="Huang Z."/>
            <person name="Pippel M."/>
            <person name="Hughes G.M."/>
            <person name="Lavrichenko K."/>
            <person name="Devanna P."/>
            <person name="Winkler S."/>
            <person name="Jermiin L.S."/>
            <person name="Skirmuntt E.C."/>
            <person name="Katzourakis A."/>
            <person name="Burkitt-Gray L."/>
            <person name="Ray D.A."/>
            <person name="Sullivan K.A.M."/>
            <person name="Roscito J.G."/>
            <person name="Kirilenko B.M."/>
            <person name="Davalos L.M."/>
            <person name="Corthals A.P."/>
            <person name="Power M.L."/>
            <person name="Jones G."/>
            <person name="Ransome R.D."/>
            <person name="Dechmann D.K.N."/>
            <person name="Locatelli A.G."/>
            <person name="Puechmaille S.J."/>
            <person name="Fedrigo O."/>
            <person name="Jarvis E.D."/>
            <person name="Hiller M."/>
            <person name="Vernes S.C."/>
            <person name="Myers E.W."/>
            <person name="Teeling E.C."/>
        </authorList>
    </citation>
    <scope>NUCLEOTIDE SEQUENCE [LARGE SCALE GENOMIC DNA]</scope>
    <source>
        <strain evidence="1">MMyoMyo1</strain>
        <tissue evidence="1">Flight muscle</tissue>
    </source>
</reference>
<sequence>MEVPQLEKREIVSAEAAHEEQGVPAPHQIPSPRIHSWGEKFLLLQTIKTSRDYGRGTQRLLETIYTNLHALLLSSSSTRHIWEGTGLFGIRAVTWGKFYPKRGCSQGLLFLWLDLPYCRTDWQPYMSLHQPGAHCLLHPGDSLRPHLSQFAAHPSCLHQHFHMNGLS</sequence>
<gene>
    <name evidence="1" type="ORF">mMyoMyo1_011791</name>
</gene>
<accession>A0A7J7XHW0</accession>
<dbReference type="EMBL" id="JABWUV010000006">
    <property type="protein sequence ID" value="KAF6349244.1"/>
    <property type="molecule type" value="Genomic_DNA"/>
</dbReference>